<dbReference type="Proteomes" id="UP001497480">
    <property type="component" value="Unassembled WGS sequence"/>
</dbReference>
<proteinExistence type="predicted"/>
<evidence type="ECO:0000313" key="1">
    <source>
        <dbReference type="EMBL" id="CAL0320030.1"/>
    </source>
</evidence>
<accession>A0AAV1XE71</accession>
<sequence length="92" mass="10529">MQFIKDGDHLSQLNIPNPISGQSWGHQVGTSDFLIEAQRSANVRELNAKLTHINTDMETGKNFSDELNRLHKTTQAQFWWATSIEEMKNKTT</sequence>
<keyword evidence="2" id="KW-1185">Reference proteome</keyword>
<reference evidence="1 2" key="1">
    <citation type="submission" date="2024-03" db="EMBL/GenBank/DDBJ databases">
        <authorList>
            <person name="Martinez-Hernandez J."/>
        </authorList>
    </citation>
    <scope>NUCLEOTIDE SEQUENCE [LARGE SCALE GENOMIC DNA]</scope>
</reference>
<organism evidence="1 2">
    <name type="scientific">Lupinus luteus</name>
    <name type="common">European yellow lupine</name>
    <dbReference type="NCBI Taxonomy" id="3873"/>
    <lineage>
        <taxon>Eukaryota</taxon>
        <taxon>Viridiplantae</taxon>
        <taxon>Streptophyta</taxon>
        <taxon>Embryophyta</taxon>
        <taxon>Tracheophyta</taxon>
        <taxon>Spermatophyta</taxon>
        <taxon>Magnoliopsida</taxon>
        <taxon>eudicotyledons</taxon>
        <taxon>Gunneridae</taxon>
        <taxon>Pentapetalae</taxon>
        <taxon>rosids</taxon>
        <taxon>fabids</taxon>
        <taxon>Fabales</taxon>
        <taxon>Fabaceae</taxon>
        <taxon>Papilionoideae</taxon>
        <taxon>50 kb inversion clade</taxon>
        <taxon>genistoids sensu lato</taxon>
        <taxon>core genistoids</taxon>
        <taxon>Genisteae</taxon>
        <taxon>Lupinus</taxon>
    </lineage>
</organism>
<evidence type="ECO:0000313" key="2">
    <source>
        <dbReference type="Proteomes" id="UP001497480"/>
    </source>
</evidence>
<protein>
    <submittedName>
        <fullName evidence="1">Uncharacterized protein</fullName>
    </submittedName>
</protein>
<name>A0AAV1XE71_LUPLU</name>
<dbReference type="EMBL" id="CAXHTB010000014">
    <property type="protein sequence ID" value="CAL0320030.1"/>
    <property type="molecule type" value="Genomic_DNA"/>
</dbReference>
<dbReference type="AlphaFoldDB" id="A0AAV1XE71"/>
<gene>
    <name evidence="1" type="ORF">LLUT_LOCUS21090</name>
</gene>
<comment type="caution">
    <text evidence="1">The sequence shown here is derived from an EMBL/GenBank/DDBJ whole genome shotgun (WGS) entry which is preliminary data.</text>
</comment>